<feature type="non-terminal residue" evidence="2">
    <location>
        <position position="1"/>
    </location>
</feature>
<evidence type="ECO:0000313" key="3">
    <source>
        <dbReference type="Proteomes" id="UP000729182"/>
    </source>
</evidence>
<reference evidence="2" key="1">
    <citation type="submission" date="2019-11" db="EMBL/GenBank/DDBJ databases">
        <title>Growth characteristics of pneumococcus vary with the chemical composition of the capsule and with environmental conditions.</title>
        <authorList>
            <person name="Tothpal A."/>
            <person name="Desobry K."/>
            <person name="Joshi S."/>
            <person name="Wyllie A.L."/>
            <person name="Weinberger D.M."/>
        </authorList>
    </citation>
    <scope>NUCLEOTIDE SEQUENCE</scope>
    <source>
        <strain evidence="2">Pnumococcus10A</strain>
    </source>
</reference>
<organism evidence="2 3">
    <name type="scientific">Streptococcus pneumoniae</name>
    <dbReference type="NCBI Taxonomy" id="1313"/>
    <lineage>
        <taxon>Bacteria</taxon>
        <taxon>Bacillati</taxon>
        <taxon>Bacillota</taxon>
        <taxon>Bacilli</taxon>
        <taxon>Lactobacillales</taxon>
        <taxon>Streptococcaceae</taxon>
        <taxon>Streptococcus</taxon>
    </lineage>
</organism>
<feature type="compositionally biased region" description="Basic and acidic residues" evidence="1">
    <location>
        <begin position="1"/>
        <end position="13"/>
    </location>
</feature>
<sequence length="42" mass="4796">DRTSQRPITKERPSTVQRVPLQNTRSRPPIKTATIKKVGKKP</sequence>
<dbReference type="Proteomes" id="UP000729182">
    <property type="component" value="Unassembled WGS sequence"/>
</dbReference>
<evidence type="ECO:0000256" key="1">
    <source>
        <dbReference type="SAM" id="MobiDB-lite"/>
    </source>
</evidence>
<gene>
    <name evidence="2" type="ORF">GM535_14240</name>
</gene>
<dbReference type="EMBL" id="WNHN01001097">
    <property type="protein sequence ID" value="MTV78364.1"/>
    <property type="molecule type" value="Genomic_DNA"/>
</dbReference>
<comment type="caution">
    <text evidence="2">The sequence shown here is derived from an EMBL/GenBank/DDBJ whole genome shotgun (WGS) entry which is preliminary data.</text>
</comment>
<dbReference type="AlphaFoldDB" id="A0AAW9W9V2"/>
<feature type="region of interest" description="Disordered" evidence="1">
    <location>
        <begin position="1"/>
        <end position="42"/>
    </location>
</feature>
<name>A0AAW9W9V2_STREE</name>
<proteinExistence type="predicted"/>
<protein>
    <submittedName>
        <fullName evidence="2">FUSC family protein</fullName>
    </submittedName>
</protein>
<feature type="compositionally biased region" description="Polar residues" evidence="1">
    <location>
        <begin position="14"/>
        <end position="26"/>
    </location>
</feature>
<evidence type="ECO:0000313" key="2">
    <source>
        <dbReference type="EMBL" id="MTV78364.1"/>
    </source>
</evidence>
<accession>A0AAW9W9V2</accession>